<keyword evidence="3" id="KW-1185">Reference proteome</keyword>
<organism evidence="2 3">
    <name type="scientific">Negativicoccus succinicivorans</name>
    <dbReference type="NCBI Taxonomy" id="620903"/>
    <lineage>
        <taxon>Bacteria</taxon>
        <taxon>Bacillati</taxon>
        <taxon>Bacillota</taxon>
        <taxon>Negativicutes</taxon>
        <taxon>Veillonellales</taxon>
        <taxon>Veillonellaceae</taxon>
        <taxon>Negativicoccus</taxon>
    </lineage>
</organism>
<gene>
    <name evidence="2" type="ORF">HNR45_000366</name>
</gene>
<keyword evidence="1" id="KW-0812">Transmembrane</keyword>
<dbReference type="PANTHER" id="PTHR41324:SF1">
    <property type="entry name" value="DUF2232 DOMAIN-CONTAINING PROTEIN"/>
    <property type="match status" value="1"/>
</dbReference>
<feature type="transmembrane region" description="Helical" evidence="1">
    <location>
        <begin position="12"/>
        <end position="40"/>
    </location>
</feature>
<reference evidence="2 3" key="1">
    <citation type="submission" date="2020-08" db="EMBL/GenBank/DDBJ databases">
        <title>Genomic Encyclopedia of Type Strains, Phase IV (KMG-IV): sequencing the most valuable type-strain genomes for metagenomic binning, comparative biology and taxonomic classification.</title>
        <authorList>
            <person name="Goeker M."/>
        </authorList>
    </citation>
    <scope>NUCLEOTIDE SEQUENCE [LARGE SCALE GENOMIC DNA]</scope>
    <source>
        <strain evidence="2 3">DSM 21255</strain>
    </source>
</reference>
<feature type="transmembrane region" description="Helical" evidence="1">
    <location>
        <begin position="103"/>
        <end position="126"/>
    </location>
</feature>
<feature type="transmembrane region" description="Helical" evidence="1">
    <location>
        <begin position="176"/>
        <end position="200"/>
    </location>
</feature>
<dbReference type="RefSeq" id="WP_159823188.1">
    <property type="nucleotide sequence ID" value="NZ_CABWNB010000003.1"/>
</dbReference>
<dbReference type="InterPro" id="IPR018710">
    <property type="entry name" value="DUF2232"/>
</dbReference>
<name>A0A841R0L2_9FIRM</name>
<feature type="transmembrane region" description="Helical" evidence="1">
    <location>
        <begin position="60"/>
        <end position="91"/>
    </location>
</feature>
<feature type="transmembrane region" description="Helical" evidence="1">
    <location>
        <begin position="247"/>
        <end position="270"/>
    </location>
</feature>
<evidence type="ECO:0000313" key="2">
    <source>
        <dbReference type="EMBL" id="MBB6477336.1"/>
    </source>
</evidence>
<evidence type="ECO:0000256" key="1">
    <source>
        <dbReference type="SAM" id="Phobius"/>
    </source>
</evidence>
<dbReference type="PANTHER" id="PTHR41324">
    <property type="entry name" value="MEMBRANE PROTEIN-RELATED"/>
    <property type="match status" value="1"/>
</dbReference>
<dbReference type="AlphaFoldDB" id="A0A841R0L2"/>
<feature type="transmembrane region" description="Helical" evidence="1">
    <location>
        <begin position="221"/>
        <end position="241"/>
    </location>
</feature>
<evidence type="ECO:0000313" key="3">
    <source>
        <dbReference type="Proteomes" id="UP000591941"/>
    </source>
</evidence>
<keyword evidence="1" id="KW-1133">Transmembrane helix</keyword>
<dbReference type="OrthoDB" id="2987886at2"/>
<dbReference type="Pfam" id="PF09991">
    <property type="entry name" value="DUF2232"/>
    <property type="match status" value="1"/>
</dbReference>
<accession>A0A841R0L2</accession>
<protein>
    <submittedName>
        <fullName evidence="2">Uncharacterized protein YybS (DUF2232 family)</fullName>
    </submittedName>
</protein>
<dbReference type="Proteomes" id="UP000591941">
    <property type="component" value="Unassembled WGS sequence"/>
</dbReference>
<dbReference type="GeneID" id="93485648"/>
<comment type="caution">
    <text evidence="2">The sequence shown here is derived from an EMBL/GenBank/DDBJ whole genome shotgun (WGS) entry which is preliminary data.</text>
</comment>
<proteinExistence type="predicted"/>
<keyword evidence="1" id="KW-0472">Membrane</keyword>
<sequence length="323" mass="36050">MPQRSTRALTEAGLLVGLTVVLSLVGTYVPILSAVALLLWPVPIAYLGVRYGMRWSLLATVATLFILTLFTGPVVAAGIGLTFGSMALTLGEGFRQKWSAGRILTVATIVFLLGFGVQFLLSFYVMGVNVFAMYEDTMRQSTEQAFRTLEGMGYNSIDLAEAKSQYLAQQAQIRQVAPFIVVSAGLLLSYLDIVIARAILRRLQIDLPEFPPVAEWEMPRAALYLYVFALLLGWFGPQYFPQLPVEIAMNIQVAAMYLIWLQGIAVVFWWARRHPRLAFMRWVIVIGSFIIPTFLGFLFLIGLIDMGINYRKRKGYTPTNGIS</sequence>
<dbReference type="EMBL" id="JACHHI010000002">
    <property type="protein sequence ID" value="MBB6477336.1"/>
    <property type="molecule type" value="Genomic_DNA"/>
</dbReference>
<feature type="transmembrane region" description="Helical" evidence="1">
    <location>
        <begin position="282"/>
        <end position="304"/>
    </location>
</feature>